<dbReference type="STRING" id="716816.BST96_11315"/>
<dbReference type="PROSITE" id="PS50111">
    <property type="entry name" value="CHEMOTAXIS_TRANSDUC_2"/>
    <property type="match status" value="1"/>
</dbReference>
<dbReference type="Gene3D" id="1.10.287.950">
    <property type="entry name" value="Methyl-accepting chemotaxis protein"/>
    <property type="match status" value="1"/>
</dbReference>
<feature type="domain" description="Methyl-accepting transducer" evidence="8">
    <location>
        <begin position="422"/>
        <end position="637"/>
    </location>
</feature>
<dbReference type="GO" id="GO:0004888">
    <property type="term" value="F:transmembrane signaling receptor activity"/>
    <property type="evidence" value="ECO:0007669"/>
    <property type="project" value="TreeGrafter"/>
</dbReference>
<feature type="region of interest" description="Disordered" evidence="6">
    <location>
        <begin position="465"/>
        <end position="485"/>
    </location>
</feature>
<keyword evidence="7" id="KW-0472">Membrane</keyword>
<dbReference type="GO" id="GO:0007165">
    <property type="term" value="P:signal transduction"/>
    <property type="evidence" value="ECO:0007669"/>
    <property type="project" value="UniProtKB-KW"/>
</dbReference>
<dbReference type="CDD" id="cd11386">
    <property type="entry name" value="MCP_signal"/>
    <property type="match status" value="1"/>
</dbReference>
<evidence type="ECO:0000259" key="9">
    <source>
        <dbReference type="PROSITE" id="PS50885"/>
    </source>
</evidence>
<comment type="similarity">
    <text evidence="4">Belongs to the methyl-accepting chemotaxis (MCP) protein family.</text>
</comment>
<feature type="transmembrane region" description="Helical" evidence="7">
    <location>
        <begin position="36"/>
        <end position="55"/>
    </location>
</feature>
<keyword evidence="11" id="KW-1185">Reference proteome</keyword>
<keyword evidence="7" id="KW-0812">Transmembrane</keyword>
<comment type="subcellular location">
    <subcellularLocation>
        <location evidence="1">Membrane</location>
    </subcellularLocation>
</comment>
<evidence type="ECO:0000259" key="8">
    <source>
        <dbReference type="PROSITE" id="PS50111"/>
    </source>
</evidence>
<dbReference type="PANTHER" id="PTHR43531">
    <property type="entry name" value="PROTEIN ICFG"/>
    <property type="match status" value="1"/>
</dbReference>
<dbReference type="KEGG" id="osg:BST96_11315"/>
<evidence type="ECO:0000256" key="6">
    <source>
        <dbReference type="SAM" id="MobiDB-lite"/>
    </source>
</evidence>
<dbReference type="OrthoDB" id="9795078at2"/>
<keyword evidence="3 5" id="KW-0807">Transducer</keyword>
<accession>A0A1X9N9C1</accession>
<feature type="transmembrane region" description="Helical" evidence="7">
    <location>
        <begin position="344"/>
        <end position="368"/>
    </location>
</feature>
<dbReference type="GO" id="GO:0005886">
    <property type="term" value="C:plasma membrane"/>
    <property type="evidence" value="ECO:0007669"/>
    <property type="project" value="TreeGrafter"/>
</dbReference>
<keyword evidence="7" id="KW-1133">Transmembrane helix</keyword>
<sequence>MLQFDCRNISMMTDRGSPAMFTINALLSRFRIGTKIGGGFFAVALVLLTTVLVTMSEIKKTNEISNRVIDLRAPTARASLEMLNGINHSLAALRGWIILGSDKFKQERNMSWQEEIEPALASMKDFSATWTNPENIERLKRIEAALNEFKQYQNEIEAIAQSVDNQPALKILFEEAAPEAQKLTATITTMIDLESKEKASPRRKQLLGIMADVRGTTGLALANIRAYLLSGEEKFAIKFNTLWEKNERRFNDLNNNQSLLTDQQKQAFDVFSAAREKFAPLPQRMFTIKAGKESNLANLWLGTKAAPTAFAIKNDLKAMADNQKQLMIDDMATAKSLAASLNQFLWVLLASGLLLAAVIGTVITRVIIKPINSSVEIMETLAKGDLEVDIEVNSKDEVGEMLAALKAMVASISDVVVTVANSSDGVNNGSQELSSTAQQLSQSATEQAASLEEVSASMEQMAANISQSADNAQQTEKIAQQVSQDAAEGGEAVSGAVTAMKEIANTISVIEEIARQTNLLALNAAIEAARAGEHGKGFAVVASEVRQLAQESKKAAGEISQLSENSMAVAEKAGELLASIVPDIRKTAELVQEISVAAQEQDTGASQINVAIQQLDQTVQQGAAASEEVASTAENLSDQTEMMTSAIAYFNVAEGDVQLTASHAGGQGEPRSGSAETAIKAVSTSTPAEPKTRTAASGIDIDMGLDGQDAETAFTSY</sequence>
<dbReference type="InterPro" id="IPR051310">
    <property type="entry name" value="MCP_chemotaxis"/>
</dbReference>
<dbReference type="GO" id="GO:0006935">
    <property type="term" value="P:chemotaxis"/>
    <property type="evidence" value="ECO:0007669"/>
    <property type="project" value="UniProtKB-KW"/>
</dbReference>
<feature type="region of interest" description="Disordered" evidence="6">
    <location>
        <begin position="427"/>
        <end position="446"/>
    </location>
</feature>
<evidence type="ECO:0000256" key="1">
    <source>
        <dbReference type="ARBA" id="ARBA00004370"/>
    </source>
</evidence>
<evidence type="ECO:0000313" key="11">
    <source>
        <dbReference type="Proteomes" id="UP000193450"/>
    </source>
</evidence>
<dbReference type="InterPro" id="IPR024478">
    <property type="entry name" value="HlyB_4HB_MCP"/>
</dbReference>
<name>A0A1X9N9C1_9GAMM</name>
<dbReference type="PANTHER" id="PTHR43531:SF11">
    <property type="entry name" value="METHYL-ACCEPTING CHEMOTAXIS PROTEIN 3"/>
    <property type="match status" value="1"/>
</dbReference>
<feature type="compositionally biased region" description="Low complexity" evidence="6">
    <location>
        <begin position="430"/>
        <end position="446"/>
    </location>
</feature>
<dbReference type="Pfam" id="PF12729">
    <property type="entry name" value="4HB_MCP_1"/>
    <property type="match status" value="1"/>
</dbReference>
<gene>
    <name evidence="10" type="ORF">BST96_11315</name>
</gene>
<evidence type="ECO:0000313" key="10">
    <source>
        <dbReference type="EMBL" id="ARN74660.1"/>
    </source>
</evidence>
<evidence type="ECO:0000256" key="4">
    <source>
        <dbReference type="ARBA" id="ARBA00029447"/>
    </source>
</evidence>
<dbReference type="AlphaFoldDB" id="A0A1X9N9C1"/>
<evidence type="ECO:0000256" key="3">
    <source>
        <dbReference type="ARBA" id="ARBA00023224"/>
    </source>
</evidence>
<dbReference type="EMBL" id="CP019343">
    <property type="protein sequence ID" value="ARN74660.1"/>
    <property type="molecule type" value="Genomic_DNA"/>
</dbReference>
<evidence type="ECO:0000256" key="2">
    <source>
        <dbReference type="ARBA" id="ARBA00022500"/>
    </source>
</evidence>
<dbReference type="Pfam" id="PF00672">
    <property type="entry name" value="HAMP"/>
    <property type="match status" value="1"/>
</dbReference>
<dbReference type="Proteomes" id="UP000193450">
    <property type="component" value="Chromosome"/>
</dbReference>
<evidence type="ECO:0000256" key="5">
    <source>
        <dbReference type="PROSITE-ProRule" id="PRU00284"/>
    </source>
</evidence>
<organism evidence="10 11">
    <name type="scientific">Oceanicoccus sagamiensis</name>
    <dbReference type="NCBI Taxonomy" id="716816"/>
    <lineage>
        <taxon>Bacteria</taxon>
        <taxon>Pseudomonadati</taxon>
        <taxon>Pseudomonadota</taxon>
        <taxon>Gammaproteobacteria</taxon>
        <taxon>Cellvibrionales</taxon>
        <taxon>Spongiibacteraceae</taxon>
        <taxon>Oceanicoccus</taxon>
    </lineage>
</organism>
<dbReference type="SMART" id="SM00304">
    <property type="entry name" value="HAMP"/>
    <property type="match status" value="1"/>
</dbReference>
<protein>
    <recommendedName>
        <fullName evidence="12">Methyl-accepting chemotaxis protein</fullName>
    </recommendedName>
</protein>
<evidence type="ECO:0008006" key="12">
    <source>
        <dbReference type="Google" id="ProtNLM"/>
    </source>
</evidence>
<dbReference type="InterPro" id="IPR003660">
    <property type="entry name" value="HAMP_dom"/>
</dbReference>
<dbReference type="PROSITE" id="PS50885">
    <property type="entry name" value="HAMP"/>
    <property type="match status" value="1"/>
</dbReference>
<dbReference type="CDD" id="cd06225">
    <property type="entry name" value="HAMP"/>
    <property type="match status" value="1"/>
</dbReference>
<dbReference type="Pfam" id="PF00015">
    <property type="entry name" value="MCPsignal"/>
    <property type="match status" value="1"/>
</dbReference>
<proteinExistence type="inferred from homology"/>
<dbReference type="SUPFAM" id="SSF58104">
    <property type="entry name" value="Methyl-accepting chemotaxis protein (MCP) signaling domain"/>
    <property type="match status" value="1"/>
</dbReference>
<feature type="region of interest" description="Disordered" evidence="6">
    <location>
        <begin position="662"/>
        <end position="697"/>
    </location>
</feature>
<keyword evidence="2" id="KW-0145">Chemotaxis</keyword>
<feature type="compositionally biased region" description="Polar residues" evidence="6">
    <location>
        <begin position="465"/>
        <end position="484"/>
    </location>
</feature>
<evidence type="ECO:0000256" key="7">
    <source>
        <dbReference type="SAM" id="Phobius"/>
    </source>
</evidence>
<dbReference type="SMART" id="SM00283">
    <property type="entry name" value="MA"/>
    <property type="match status" value="1"/>
</dbReference>
<reference evidence="10 11" key="1">
    <citation type="submission" date="2016-11" db="EMBL/GenBank/DDBJ databases">
        <title>Trade-off between light-utilization and light-protection in marine flavobacteria.</title>
        <authorList>
            <person name="Kumagai Y."/>
        </authorList>
    </citation>
    <scope>NUCLEOTIDE SEQUENCE [LARGE SCALE GENOMIC DNA]</scope>
    <source>
        <strain evidence="10 11">NBRC 107125</strain>
    </source>
</reference>
<dbReference type="InterPro" id="IPR004089">
    <property type="entry name" value="MCPsignal_dom"/>
</dbReference>
<feature type="domain" description="HAMP" evidence="9">
    <location>
        <begin position="365"/>
        <end position="417"/>
    </location>
</feature>
<dbReference type="FunFam" id="1.10.287.950:FF:000001">
    <property type="entry name" value="Methyl-accepting chemotaxis sensory transducer"/>
    <property type="match status" value="1"/>
</dbReference>